<proteinExistence type="predicted"/>
<name>I7J3T7_9CAUD</name>
<protein>
    <submittedName>
        <fullName evidence="1">Uncharacterized protein</fullName>
    </submittedName>
</protein>
<organism evidence="1 2">
    <name type="scientific">Yersinia phage phiR2-01</name>
    <dbReference type="NCBI Taxonomy" id="1206557"/>
    <lineage>
        <taxon>Viruses</taxon>
        <taxon>Duplodnaviria</taxon>
        <taxon>Heunggongvirae</taxon>
        <taxon>Uroviricota</taxon>
        <taxon>Caudoviricetes</taxon>
        <taxon>Demerecviridae</taxon>
        <taxon>Markadamsvirinae</taxon>
        <taxon>Epseptimavirus</taxon>
        <taxon>Epseptimavirus R201</taxon>
    </lineage>
</organism>
<evidence type="ECO:0000313" key="2">
    <source>
        <dbReference type="Proteomes" id="UP000002908"/>
    </source>
</evidence>
<keyword evidence="2" id="KW-1185">Reference proteome</keyword>
<sequence>MHFEDDEKEAFYTVPAINLLGTVLFQIKFYLRDDSTEVVNAIVPEFFVNNFQKDFKFFIDDVYDGVVDPINATAIYDVFNSLPDLDFDLGLIESGEIIWALNVPVTGFPGWLQGYEL</sequence>
<evidence type="ECO:0000313" key="1">
    <source>
        <dbReference type="EMBL" id="CCI88493.1"/>
    </source>
</evidence>
<dbReference type="KEGG" id="vg:14296681"/>
<dbReference type="RefSeq" id="YP_007237044.1">
    <property type="nucleotide sequence ID" value="NC_019919.2"/>
</dbReference>
<reference evidence="1" key="1">
    <citation type="submission" date="2016-03" db="EMBL/GenBank/DDBJ databases">
        <title>Genomic, physiological and proteomic characterization of the T5-like bacteriophage phiR2-01 infecting Yersinia enterocolitia.</title>
        <authorList>
            <person name="Pajunen M.I."/>
            <person name="Happonen L.J."/>
            <person name="Jun J.W."/>
            <person name="Malmstrom J."/>
            <person name="Nawaz A."/>
            <person name="Mattinen L."/>
            <person name="Skurnik M."/>
        </authorList>
    </citation>
    <scope>NUCLEOTIDE SEQUENCE</scope>
</reference>
<dbReference type="Proteomes" id="UP000002908">
    <property type="component" value="Segment"/>
</dbReference>
<gene>
    <name evidence="1" type="primary">g065</name>
    <name evidence="1" type="ORF">BN79_081</name>
</gene>
<accession>I7J3T7</accession>
<dbReference type="GeneID" id="14296681"/>
<dbReference type="EMBL" id="HE956708">
    <property type="protein sequence ID" value="CCI88493.1"/>
    <property type="molecule type" value="Genomic_DNA"/>
</dbReference>
<dbReference type="OrthoDB" id="19072at10239"/>